<dbReference type="EMBL" id="JAUPFM010000002">
    <property type="protein sequence ID" value="KAK2859405.1"/>
    <property type="molecule type" value="Genomic_DNA"/>
</dbReference>
<name>A0AA88NMW0_CHASR</name>
<feature type="region of interest" description="Disordered" evidence="1">
    <location>
        <begin position="173"/>
        <end position="207"/>
    </location>
</feature>
<sequence length="317" mass="37326">MGHHDTSAMSTMIEQLKAELHAAKENEKSLMSANKKLREEASKHRQAEKLWEEQSQNRKECAGVVENLENALKETKLRLKHEQEMRQHDQKTSNAYEKLRDNLHDKQVKSITESRDKYKDRVKTLTERVNALSEQEKEHENTERELNAKIRRMEIMINELISCKLVVQTREQAQTTDEDKKEAEANNLNRNELNKDNQKLTKKSRDLKHLNTLKEKDVQLTQRETSTLKLEMKNEKEVLGNVFEFMQGVEKNMNNYTTDEEKLQNKSQSASARRDIVRIQTDLLCVMAEIEKSLTRYTELMIRVTHLYEVVSEEEQD</sequence>
<gene>
    <name evidence="2" type="ORF">Q5P01_004025</name>
</gene>
<dbReference type="AlphaFoldDB" id="A0AA88NMW0"/>
<feature type="compositionally biased region" description="Basic and acidic residues" evidence="1">
    <location>
        <begin position="192"/>
        <end position="207"/>
    </location>
</feature>
<proteinExistence type="predicted"/>
<keyword evidence="3" id="KW-1185">Reference proteome</keyword>
<evidence type="ECO:0000313" key="3">
    <source>
        <dbReference type="Proteomes" id="UP001187415"/>
    </source>
</evidence>
<reference evidence="2" key="1">
    <citation type="submission" date="2023-07" db="EMBL/GenBank/DDBJ databases">
        <title>Chromosome-level Genome Assembly of Striped Snakehead (Channa striata).</title>
        <authorList>
            <person name="Liu H."/>
        </authorList>
    </citation>
    <scope>NUCLEOTIDE SEQUENCE</scope>
    <source>
        <strain evidence="2">Gz</strain>
        <tissue evidence="2">Muscle</tissue>
    </source>
</reference>
<protein>
    <submittedName>
        <fullName evidence="2">Uncharacterized protein</fullName>
    </submittedName>
</protein>
<evidence type="ECO:0000256" key="1">
    <source>
        <dbReference type="SAM" id="MobiDB-lite"/>
    </source>
</evidence>
<evidence type="ECO:0000313" key="2">
    <source>
        <dbReference type="EMBL" id="KAK2859405.1"/>
    </source>
</evidence>
<dbReference type="Proteomes" id="UP001187415">
    <property type="component" value="Unassembled WGS sequence"/>
</dbReference>
<organism evidence="2 3">
    <name type="scientific">Channa striata</name>
    <name type="common">Snakehead murrel</name>
    <name type="synonym">Ophicephalus striatus</name>
    <dbReference type="NCBI Taxonomy" id="64152"/>
    <lineage>
        <taxon>Eukaryota</taxon>
        <taxon>Metazoa</taxon>
        <taxon>Chordata</taxon>
        <taxon>Craniata</taxon>
        <taxon>Vertebrata</taxon>
        <taxon>Euteleostomi</taxon>
        <taxon>Actinopterygii</taxon>
        <taxon>Neopterygii</taxon>
        <taxon>Teleostei</taxon>
        <taxon>Neoteleostei</taxon>
        <taxon>Acanthomorphata</taxon>
        <taxon>Anabantaria</taxon>
        <taxon>Anabantiformes</taxon>
        <taxon>Channoidei</taxon>
        <taxon>Channidae</taxon>
        <taxon>Channa</taxon>
    </lineage>
</organism>
<accession>A0AA88NMW0</accession>
<feature type="region of interest" description="Disordered" evidence="1">
    <location>
        <begin position="36"/>
        <end position="59"/>
    </location>
</feature>
<comment type="caution">
    <text evidence="2">The sequence shown here is derived from an EMBL/GenBank/DDBJ whole genome shotgun (WGS) entry which is preliminary data.</text>
</comment>